<keyword evidence="6" id="KW-1185">Reference proteome</keyword>
<name>A0A919Y418_9BACL</name>
<dbReference type="InterPro" id="IPR021731">
    <property type="entry name" value="AMIN_dom"/>
</dbReference>
<dbReference type="GO" id="GO:0009253">
    <property type="term" value="P:peptidoglycan catabolic process"/>
    <property type="evidence" value="ECO:0007669"/>
    <property type="project" value="InterPro"/>
</dbReference>
<dbReference type="Gene3D" id="3.40.630.40">
    <property type="entry name" value="Zn-dependent exopeptidases"/>
    <property type="match status" value="1"/>
</dbReference>
<dbReference type="CDD" id="cd02696">
    <property type="entry name" value="MurNAc-LAA"/>
    <property type="match status" value="1"/>
</dbReference>
<dbReference type="InterPro" id="IPR002508">
    <property type="entry name" value="MurNAc-LAA_cat"/>
</dbReference>
<gene>
    <name evidence="5" type="ORF">J41TS4_42840</name>
</gene>
<feature type="domain" description="MurNAc-LAA" evidence="4">
    <location>
        <begin position="375"/>
        <end position="484"/>
    </location>
</feature>
<dbReference type="SUPFAM" id="SSF55383">
    <property type="entry name" value="Copper amine oxidase, domain N"/>
    <property type="match status" value="1"/>
</dbReference>
<evidence type="ECO:0000256" key="1">
    <source>
        <dbReference type="ARBA" id="ARBA00022801"/>
    </source>
</evidence>
<dbReference type="InterPro" id="IPR036582">
    <property type="entry name" value="Mao_N_sf"/>
</dbReference>
<feature type="compositionally biased region" description="Polar residues" evidence="2">
    <location>
        <begin position="176"/>
        <end position="186"/>
    </location>
</feature>
<feature type="region of interest" description="Disordered" evidence="2">
    <location>
        <begin position="138"/>
        <end position="186"/>
    </location>
</feature>
<keyword evidence="1" id="KW-0378">Hydrolase</keyword>
<dbReference type="AlphaFoldDB" id="A0A919Y418"/>
<dbReference type="GO" id="GO:0008745">
    <property type="term" value="F:N-acetylmuramoyl-L-alanine amidase activity"/>
    <property type="evidence" value="ECO:0007669"/>
    <property type="project" value="InterPro"/>
</dbReference>
<feature type="signal peptide" evidence="3">
    <location>
        <begin position="1"/>
        <end position="23"/>
    </location>
</feature>
<dbReference type="Gene3D" id="2.60.40.3500">
    <property type="match status" value="1"/>
</dbReference>
<dbReference type="Gene3D" id="3.30.457.10">
    <property type="entry name" value="Copper amine oxidase-like, N-terminal domain"/>
    <property type="match status" value="1"/>
</dbReference>
<dbReference type="Pfam" id="PF11741">
    <property type="entry name" value="AMIN"/>
    <property type="match status" value="1"/>
</dbReference>
<dbReference type="Pfam" id="PF01520">
    <property type="entry name" value="Amidase_3"/>
    <property type="match status" value="1"/>
</dbReference>
<evidence type="ECO:0000313" key="5">
    <source>
        <dbReference type="EMBL" id="GIO44526.1"/>
    </source>
</evidence>
<dbReference type="PANTHER" id="PTHR30404:SF0">
    <property type="entry name" value="N-ACETYLMURAMOYL-L-ALANINE AMIDASE AMIC"/>
    <property type="match status" value="1"/>
</dbReference>
<evidence type="ECO:0000259" key="4">
    <source>
        <dbReference type="SMART" id="SM00646"/>
    </source>
</evidence>
<dbReference type="EMBL" id="BORS01000019">
    <property type="protein sequence ID" value="GIO44526.1"/>
    <property type="molecule type" value="Genomic_DNA"/>
</dbReference>
<sequence length="489" mass="52616">MKKIGCLIALLFCFLAFPSLSNAASGDTHIFLDGVELEQPEQAKAGVVNGSTVVPLRVIVESLGYEVEWDQNAKTITIVQGANTLNLKVDHSEAIVNGTTVKLTAPPIIQNSVTLVPLRFVGEQTGLTVSWDNQTKSAYLTTPSDGSDGKVQPGMGSEAPANNSSENTSSEVVPPTTGTDNSSSEQQGKSYIYGISFSDNRLKVSADPGVKPNVFLLSGPERLVVDIPNAAFSDSFASLLPLDASNNGAFAVADYPDVSQVRYSIFDQGTSTIRIVVDLNHRVEYQMNIDGTDLFTVDLTAVSGYPVTGTGKPLVVIDAGHGGIKPGAVSITGKLEKEFALAVSLKVEQLLKQETEFDFAMTRTTDVHLELNERAEFANNLNATLFISIHGNSIEGMSSITGSETYYTREDSIPLADVMHKHLVSSTGLADRKVRQKSLHVTRETTMPAVLLEVGYLSNSNDEKLMYTDEFQQRVAEGIVAGIKEYLGL</sequence>
<evidence type="ECO:0000313" key="6">
    <source>
        <dbReference type="Proteomes" id="UP000678895"/>
    </source>
</evidence>
<evidence type="ECO:0000256" key="2">
    <source>
        <dbReference type="SAM" id="MobiDB-lite"/>
    </source>
</evidence>
<organism evidence="5 6">
    <name type="scientific">Paenibacillus apis</name>
    <dbReference type="NCBI Taxonomy" id="1792174"/>
    <lineage>
        <taxon>Bacteria</taxon>
        <taxon>Bacillati</taxon>
        <taxon>Bacillota</taxon>
        <taxon>Bacilli</taxon>
        <taxon>Bacillales</taxon>
        <taxon>Paenibacillaceae</taxon>
        <taxon>Paenibacillus</taxon>
    </lineage>
</organism>
<dbReference type="SUPFAM" id="SSF53187">
    <property type="entry name" value="Zn-dependent exopeptidases"/>
    <property type="match status" value="1"/>
</dbReference>
<dbReference type="GO" id="GO:0030288">
    <property type="term" value="C:outer membrane-bounded periplasmic space"/>
    <property type="evidence" value="ECO:0007669"/>
    <property type="project" value="TreeGrafter"/>
</dbReference>
<evidence type="ECO:0000256" key="3">
    <source>
        <dbReference type="SAM" id="SignalP"/>
    </source>
</evidence>
<accession>A0A919Y418</accession>
<feature type="compositionally biased region" description="Low complexity" evidence="2">
    <location>
        <begin position="157"/>
        <end position="175"/>
    </location>
</feature>
<dbReference type="SMART" id="SM00646">
    <property type="entry name" value="Ami_3"/>
    <property type="match status" value="1"/>
</dbReference>
<dbReference type="PANTHER" id="PTHR30404">
    <property type="entry name" value="N-ACETYLMURAMOYL-L-ALANINE AMIDASE"/>
    <property type="match status" value="1"/>
</dbReference>
<dbReference type="Proteomes" id="UP000678895">
    <property type="component" value="Unassembled WGS sequence"/>
</dbReference>
<reference evidence="5" key="1">
    <citation type="submission" date="2021-03" db="EMBL/GenBank/DDBJ databases">
        <title>Antimicrobial resistance genes in bacteria isolated from Japanese honey, and their potential for conferring macrolide and lincosamide resistance in the American foulbrood pathogen Paenibacillus larvae.</title>
        <authorList>
            <person name="Okamoto M."/>
            <person name="Kumagai M."/>
            <person name="Kanamori H."/>
            <person name="Takamatsu D."/>
        </authorList>
    </citation>
    <scope>NUCLEOTIDE SEQUENCE</scope>
    <source>
        <strain evidence="5">J41TS4</strain>
    </source>
</reference>
<dbReference type="RefSeq" id="WP_301630378.1">
    <property type="nucleotide sequence ID" value="NZ_BORS01000019.1"/>
</dbReference>
<feature type="chain" id="PRO_5036719648" description="MurNAc-LAA domain-containing protein" evidence="3">
    <location>
        <begin position="24"/>
        <end position="489"/>
    </location>
</feature>
<dbReference type="InterPro" id="IPR050695">
    <property type="entry name" value="N-acetylmuramoyl_amidase_3"/>
</dbReference>
<comment type="caution">
    <text evidence="5">The sequence shown here is derived from an EMBL/GenBank/DDBJ whole genome shotgun (WGS) entry which is preliminary data.</text>
</comment>
<keyword evidence="3" id="KW-0732">Signal</keyword>
<proteinExistence type="predicted"/>
<dbReference type="InterPro" id="IPR012854">
    <property type="entry name" value="Cu_amine_oxidase-like_N"/>
</dbReference>
<protein>
    <recommendedName>
        <fullName evidence="4">MurNAc-LAA domain-containing protein</fullName>
    </recommendedName>
</protein>
<dbReference type="Pfam" id="PF07833">
    <property type="entry name" value="Cu_amine_oxidN1"/>
    <property type="match status" value="1"/>
</dbReference>